<gene>
    <name evidence="1" type="ORF">MJO28_000853</name>
</gene>
<dbReference type="EMBL" id="CM045865">
    <property type="protein sequence ID" value="KAI7962759.1"/>
    <property type="molecule type" value="Genomic_DNA"/>
</dbReference>
<name>A0ACC0EYC4_9BASI</name>
<organism evidence="1 2">
    <name type="scientific">Puccinia striiformis f. sp. tritici</name>
    <dbReference type="NCBI Taxonomy" id="168172"/>
    <lineage>
        <taxon>Eukaryota</taxon>
        <taxon>Fungi</taxon>
        <taxon>Dikarya</taxon>
        <taxon>Basidiomycota</taxon>
        <taxon>Pucciniomycotina</taxon>
        <taxon>Pucciniomycetes</taxon>
        <taxon>Pucciniales</taxon>
        <taxon>Pucciniaceae</taxon>
        <taxon>Puccinia</taxon>
    </lineage>
</organism>
<comment type="caution">
    <text evidence="1">The sequence shown here is derived from an EMBL/GenBank/DDBJ whole genome shotgun (WGS) entry which is preliminary data.</text>
</comment>
<accession>A0ACC0EYC4</accession>
<reference evidence="2" key="2">
    <citation type="journal article" date="2018" name="Mol. Plant Microbe Interact.">
        <title>Genome sequence resources for the wheat stripe rust pathogen (Puccinia striiformis f. sp. tritici) and the barley stripe rust pathogen (Puccinia striiformis f. sp. hordei).</title>
        <authorList>
            <person name="Xia C."/>
            <person name="Wang M."/>
            <person name="Yin C."/>
            <person name="Cornejo O.E."/>
            <person name="Hulbert S.H."/>
            <person name="Chen X."/>
        </authorList>
    </citation>
    <scope>NUCLEOTIDE SEQUENCE [LARGE SCALE GENOMIC DNA]</scope>
    <source>
        <strain evidence="2">93-210</strain>
    </source>
</reference>
<reference evidence="2" key="1">
    <citation type="journal article" date="2018" name="BMC Genomics">
        <title>Genomic insights into host adaptation between the wheat stripe rust pathogen (Puccinia striiformis f. sp. tritici) and the barley stripe rust pathogen (Puccinia striiformis f. sp. hordei).</title>
        <authorList>
            <person name="Xia C."/>
            <person name="Wang M."/>
            <person name="Yin C."/>
            <person name="Cornejo O.E."/>
            <person name="Hulbert S.H."/>
            <person name="Chen X."/>
        </authorList>
    </citation>
    <scope>NUCLEOTIDE SEQUENCE [LARGE SCALE GENOMIC DNA]</scope>
    <source>
        <strain evidence="2">93-210</strain>
    </source>
</reference>
<keyword evidence="2" id="KW-1185">Reference proteome</keyword>
<protein>
    <submittedName>
        <fullName evidence="1">Uncharacterized protein</fullName>
    </submittedName>
</protein>
<sequence>MIGGPSRLLLDSWSVIRPSESSSDPQDFRLDLLILTRPPRSSHDHWDHHKIPRTIARQTPDCRHLAITTLSLRLSPTWPPLSSPLDHHLIFIATAPLLPPSIRDTLLAAISIHPPELR</sequence>
<dbReference type="Proteomes" id="UP001060170">
    <property type="component" value="Chromosome 1"/>
</dbReference>
<reference evidence="1 2" key="3">
    <citation type="journal article" date="2022" name="Microbiol. Spectr.">
        <title>Folding features and dynamics of 3D genome architecture in plant fungal pathogens.</title>
        <authorList>
            <person name="Xia C."/>
        </authorList>
    </citation>
    <scope>NUCLEOTIDE SEQUENCE [LARGE SCALE GENOMIC DNA]</scope>
    <source>
        <strain evidence="1 2">93-210</strain>
    </source>
</reference>
<proteinExistence type="predicted"/>
<evidence type="ECO:0000313" key="2">
    <source>
        <dbReference type="Proteomes" id="UP001060170"/>
    </source>
</evidence>
<evidence type="ECO:0000313" key="1">
    <source>
        <dbReference type="EMBL" id="KAI7962759.1"/>
    </source>
</evidence>